<keyword evidence="1" id="KW-0449">Lipoprotein</keyword>
<dbReference type="Pfam" id="PF09580">
    <property type="entry name" value="Spore_YhcN_YlaJ"/>
    <property type="match status" value="1"/>
</dbReference>
<dbReference type="AlphaFoldDB" id="A0A9D9DXA8"/>
<protein>
    <submittedName>
        <fullName evidence="1">YhcN/YlaJ family sporulation lipoprotein</fullName>
    </submittedName>
</protein>
<name>A0A9D9DXA8_9FIRM</name>
<organism evidence="1 2">
    <name type="scientific">Candidatus Fimicola merdigallinarum</name>
    <dbReference type="NCBI Taxonomy" id="2840819"/>
    <lineage>
        <taxon>Bacteria</taxon>
        <taxon>Bacillati</taxon>
        <taxon>Bacillota</taxon>
        <taxon>Clostridia</taxon>
        <taxon>Lachnospirales</taxon>
        <taxon>Lachnospiraceae</taxon>
        <taxon>Lachnospiraceae incertae sedis</taxon>
        <taxon>Candidatus Fimicola</taxon>
    </lineage>
</organism>
<dbReference type="Proteomes" id="UP000823611">
    <property type="component" value="Unassembled WGS sequence"/>
</dbReference>
<dbReference type="InterPro" id="IPR019076">
    <property type="entry name" value="Spore_lipoprot_YhcN/YlaJ-like"/>
</dbReference>
<accession>A0A9D9DXA8</accession>
<gene>
    <name evidence="1" type="ORF">IAC55_02710</name>
</gene>
<comment type="caution">
    <text evidence="1">The sequence shown here is derived from an EMBL/GenBank/DDBJ whole genome shotgun (WGS) entry which is preliminary data.</text>
</comment>
<sequence>MLKKICFILFLSFFVITGCESGENTDDGIITMGRTKEDELIMSDDEREMAIKECICKINGVDNAWVIASGDNIVIGIETSVEDKEDIDTIKFLVKKETEKCDRWAGNISITTKNDIVDMIKNVRR</sequence>
<evidence type="ECO:0000313" key="1">
    <source>
        <dbReference type="EMBL" id="MBO8434221.1"/>
    </source>
</evidence>
<proteinExistence type="predicted"/>
<dbReference type="EMBL" id="JADIMX010000052">
    <property type="protein sequence ID" value="MBO8434221.1"/>
    <property type="molecule type" value="Genomic_DNA"/>
</dbReference>
<evidence type="ECO:0000313" key="2">
    <source>
        <dbReference type="Proteomes" id="UP000823611"/>
    </source>
</evidence>
<reference evidence="1" key="1">
    <citation type="submission" date="2020-10" db="EMBL/GenBank/DDBJ databases">
        <authorList>
            <person name="Gilroy R."/>
        </authorList>
    </citation>
    <scope>NUCLEOTIDE SEQUENCE</scope>
    <source>
        <strain evidence="1">F6-4510</strain>
    </source>
</reference>
<dbReference type="PROSITE" id="PS51257">
    <property type="entry name" value="PROKAR_LIPOPROTEIN"/>
    <property type="match status" value="1"/>
</dbReference>
<reference evidence="1" key="2">
    <citation type="journal article" date="2021" name="PeerJ">
        <title>Extensive microbial diversity within the chicken gut microbiome revealed by metagenomics and culture.</title>
        <authorList>
            <person name="Gilroy R."/>
            <person name="Ravi A."/>
            <person name="Getino M."/>
            <person name="Pursley I."/>
            <person name="Horton D.L."/>
            <person name="Alikhan N.F."/>
            <person name="Baker D."/>
            <person name="Gharbi K."/>
            <person name="Hall N."/>
            <person name="Watson M."/>
            <person name="Adriaenssens E.M."/>
            <person name="Foster-Nyarko E."/>
            <person name="Jarju S."/>
            <person name="Secka A."/>
            <person name="Antonio M."/>
            <person name="Oren A."/>
            <person name="Chaudhuri R.R."/>
            <person name="La Ragione R."/>
            <person name="Hildebrand F."/>
            <person name="Pallen M.J."/>
        </authorList>
    </citation>
    <scope>NUCLEOTIDE SEQUENCE</scope>
    <source>
        <strain evidence="1">F6-4510</strain>
    </source>
</reference>